<dbReference type="Proteomes" id="UP000067711">
    <property type="component" value="Chromosome 1"/>
</dbReference>
<feature type="compositionally biased region" description="Basic residues" evidence="7">
    <location>
        <begin position="43"/>
        <end position="70"/>
    </location>
</feature>
<evidence type="ECO:0000256" key="3">
    <source>
        <dbReference type="ARBA" id="ARBA00023274"/>
    </source>
</evidence>
<sequence>MTTITPRLNEPIDVTLRRFRREIERIGLIRELRDRRSYEKPTAMRKRKKASAVARQRARLKRSMPPKKPY</sequence>
<dbReference type="InterPro" id="IPR038380">
    <property type="entry name" value="Ribosomal_bS21_sf"/>
</dbReference>
<dbReference type="PANTHER" id="PTHR21109">
    <property type="entry name" value="MITOCHONDRIAL 28S RIBOSOMAL PROTEIN S21"/>
    <property type="match status" value="1"/>
</dbReference>
<dbReference type="PANTHER" id="PTHR21109:SF22">
    <property type="entry name" value="SMALL RIBOSOMAL SUBUNIT PROTEIN BS21"/>
    <property type="match status" value="1"/>
</dbReference>
<evidence type="ECO:0000256" key="5">
    <source>
        <dbReference type="HAMAP-Rule" id="MF_00358"/>
    </source>
</evidence>
<dbReference type="GO" id="GO:0006412">
    <property type="term" value="P:translation"/>
    <property type="evidence" value="ECO:0007669"/>
    <property type="project" value="UniProtKB-UniRule"/>
</dbReference>
<keyword evidence="3 5" id="KW-0687">Ribonucleoprotein</keyword>
<organism evidence="8 9">
    <name type="scientific">Burkholderia mayonis</name>
    <dbReference type="NCBI Taxonomy" id="1385591"/>
    <lineage>
        <taxon>Bacteria</taxon>
        <taxon>Pseudomonadati</taxon>
        <taxon>Pseudomonadota</taxon>
        <taxon>Betaproteobacteria</taxon>
        <taxon>Burkholderiales</taxon>
        <taxon>Burkholderiaceae</taxon>
        <taxon>Burkholderia</taxon>
        <taxon>pseudomallei group</taxon>
    </lineage>
</organism>
<dbReference type="RefSeq" id="WP_066493999.1">
    <property type="nucleotide sequence ID" value="NZ_CP013389.1"/>
</dbReference>
<gene>
    <name evidence="5" type="primary">rpsU</name>
    <name evidence="8" type="ORF">WS71_27645</name>
</gene>
<feature type="region of interest" description="Disordered" evidence="7">
    <location>
        <begin position="38"/>
        <end position="70"/>
    </location>
</feature>
<protein>
    <recommendedName>
        <fullName evidence="4 5">Small ribosomal subunit protein bS21</fullName>
    </recommendedName>
</protein>
<evidence type="ECO:0000256" key="1">
    <source>
        <dbReference type="ARBA" id="ARBA00006640"/>
    </source>
</evidence>
<evidence type="ECO:0000256" key="4">
    <source>
        <dbReference type="ARBA" id="ARBA00035135"/>
    </source>
</evidence>
<dbReference type="GO" id="GO:0005840">
    <property type="term" value="C:ribosome"/>
    <property type="evidence" value="ECO:0007669"/>
    <property type="project" value="UniProtKB-KW"/>
</dbReference>
<dbReference type="InterPro" id="IPR001911">
    <property type="entry name" value="Ribosomal_bS21"/>
</dbReference>
<dbReference type="NCBIfam" id="TIGR00030">
    <property type="entry name" value="S21p"/>
    <property type="match status" value="1"/>
</dbReference>
<dbReference type="HAMAP" id="MF_00358">
    <property type="entry name" value="Ribosomal_bS21"/>
    <property type="match status" value="1"/>
</dbReference>
<evidence type="ECO:0000313" key="8">
    <source>
        <dbReference type="EMBL" id="AOJ10911.1"/>
    </source>
</evidence>
<dbReference type="GO" id="GO:1990904">
    <property type="term" value="C:ribonucleoprotein complex"/>
    <property type="evidence" value="ECO:0007669"/>
    <property type="project" value="UniProtKB-KW"/>
</dbReference>
<evidence type="ECO:0000313" key="9">
    <source>
        <dbReference type="Proteomes" id="UP000067711"/>
    </source>
</evidence>
<comment type="similarity">
    <text evidence="1 5 6">Belongs to the bacterial ribosomal protein bS21 family.</text>
</comment>
<evidence type="ECO:0000256" key="7">
    <source>
        <dbReference type="SAM" id="MobiDB-lite"/>
    </source>
</evidence>
<dbReference type="Gene3D" id="1.20.5.1150">
    <property type="entry name" value="Ribosomal protein S8"/>
    <property type="match status" value="1"/>
</dbReference>
<accession>A0A1B4G4R0</accession>
<dbReference type="Pfam" id="PF01165">
    <property type="entry name" value="Ribosomal_S21"/>
    <property type="match status" value="1"/>
</dbReference>
<reference evidence="8 9" key="1">
    <citation type="submission" date="2015-12" db="EMBL/GenBank/DDBJ databases">
        <title>Diversity of Burkholderia near neighbor genomes.</title>
        <authorList>
            <person name="Sahl J."/>
            <person name="Wagner D."/>
            <person name="Keim P."/>
        </authorList>
    </citation>
    <scope>NUCLEOTIDE SEQUENCE [LARGE SCALE GENOMIC DNA]</scope>
    <source>
        <strain evidence="8 9">BDU8</strain>
    </source>
</reference>
<keyword evidence="2 5" id="KW-0689">Ribosomal protein</keyword>
<dbReference type="GO" id="GO:0003735">
    <property type="term" value="F:structural constituent of ribosome"/>
    <property type="evidence" value="ECO:0007669"/>
    <property type="project" value="InterPro"/>
</dbReference>
<dbReference type="EMBL" id="CP013389">
    <property type="protein sequence ID" value="AOJ10911.1"/>
    <property type="molecule type" value="Genomic_DNA"/>
</dbReference>
<dbReference type="PRINTS" id="PR00976">
    <property type="entry name" value="RIBOSOMALS21"/>
</dbReference>
<evidence type="ECO:0000256" key="2">
    <source>
        <dbReference type="ARBA" id="ARBA00022980"/>
    </source>
</evidence>
<evidence type="ECO:0000256" key="6">
    <source>
        <dbReference type="RuleBase" id="RU000667"/>
    </source>
</evidence>
<dbReference type="AlphaFoldDB" id="A0A1B4G4R0"/>
<name>A0A1B4G4R0_9BURK</name>
<proteinExistence type="inferred from homology"/>